<dbReference type="SUPFAM" id="SSF48371">
    <property type="entry name" value="ARM repeat"/>
    <property type="match status" value="1"/>
</dbReference>
<dbReference type="GeneID" id="101588329"/>
<keyword evidence="14" id="KW-1185">Reference proteome</keyword>
<evidence type="ECO:0000256" key="1">
    <source>
        <dbReference type="ARBA" id="ARBA00004496"/>
    </source>
</evidence>
<protein>
    <recommendedName>
        <fullName evidence="10">Testis-expressed protein 10</fullName>
    </recommendedName>
</protein>
<evidence type="ECO:0000256" key="6">
    <source>
        <dbReference type="ARBA" id="ARBA00022553"/>
    </source>
</evidence>
<evidence type="ECO:0000256" key="7">
    <source>
        <dbReference type="ARBA" id="ARBA00023242"/>
    </source>
</evidence>
<keyword evidence="7" id="KW-0539">Nucleus</keyword>
<dbReference type="GO" id="GO:0005730">
    <property type="term" value="C:nucleolus"/>
    <property type="evidence" value="ECO:0007669"/>
    <property type="project" value="UniProtKB-SubCell"/>
</dbReference>
<evidence type="ECO:0000256" key="5">
    <source>
        <dbReference type="ARBA" id="ARBA00022490"/>
    </source>
</evidence>
<dbReference type="Proteomes" id="UP000515203">
    <property type="component" value="Unplaced"/>
</dbReference>
<feature type="domain" description="Pre-rRNA-processing protein Ipi1 N-terminal" evidence="12">
    <location>
        <begin position="132"/>
        <end position="235"/>
    </location>
</feature>
<dbReference type="Pfam" id="PF25781">
    <property type="entry name" value="TPR_TEX10"/>
    <property type="match status" value="1"/>
</dbReference>
<comment type="subcellular location">
    <subcellularLocation>
        <location evidence="1">Cytoplasm</location>
    </subcellularLocation>
    <subcellularLocation>
        <location evidence="2">Nucleus</location>
        <location evidence="2">Nucleolus</location>
    </subcellularLocation>
    <subcellularLocation>
        <location evidence="3">Nucleus</location>
        <location evidence="3">Nucleoplasm</location>
    </subcellularLocation>
</comment>
<organism evidence="14 15">
    <name type="scientific">Octodon degus</name>
    <name type="common">Degu</name>
    <name type="synonym">Sciurus degus</name>
    <dbReference type="NCBI Taxonomy" id="10160"/>
    <lineage>
        <taxon>Eukaryota</taxon>
        <taxon>Metazoa</taxon>
        <taxon>Chordata</taxon>
        <taxon>Craniata</taxon>
        <taxon>Vertebrata</taxon>
        <taxon>Euteleostomi</taxon>
        <taxon>Mammalia</taxon>
        <taxon>Eutheria</taxon>
        <taxon>Euarchontoglires</taxon>
        <taxon>Glires</taxon>
        <taxon>Rodentia</taxon>
        <taxon>Hystricomorpha</taxon>
        <taxon>Octodontidae</taxon>
        <taxon>Octodon</taxon>
    </lineage>
</organism>
<accession>A0A6P3FGB7</accession>
<evidence type="ECO:0000313" key="15">
    <source>
        <dbReference type="RefSeq" id="XP_004645300.1"/>
    </source>
</evidence>
<dbReference type="PROSITE" id="PS50077">
    <property type="entry name" value="HEAT_REPEAT"/>
    <property type="match status" value="1"/>
</dbReference>
<dbReference type="GO" id="GO:0071339">
    <property type="term" value="C:MLL1 complex"/>
    <property type="evidence" value="ECO:0007669"/>
    <property type="project" value="TreeGrafter"/>
</dbReference>
<dbReference type="InterPro" id="IPR057949">
    <property type="entry name" value="TPR_TEX10"/>
</dbReference>
<comment type="function">
    <text evidence="8">Functions as a component of the Five Friends of Methylated CHTOP (5FMC) complex; the 5FMC complex is recruited to ZNF148 by methylated CHTOP, leading to desumoylation of ZNF148 and subsequent transactivation of ZNF148 target genes. Component of the PELP1 complex involved in the nucleolar steps of 28S rRNA maturation and the subsequent nucleoplasmic transit of the pre-60S ribosomal subunit.</text>
</comment>
<evidence type="ECO:0000256" key="8">
    <source>
        <dbReference type="ARBA" id="ARBA00058500"/>
    </source>
</evidence>
<dbReference type="InterPro" id="IPR011989">
    <property type="entry name" value="ARM-like"/>
</dbReference>
<dbReference type="AlphaFoldDB" id="A0A6P3FGB7"/>
<dbReference type="InterPro" id="IPR024679">
    <property type="entry name" value="Ipi1_N"/>
</dbReference>
<evidence type="ECO:0000313" key="14">
    <source>
        <dbReference type="Proteomes" id="UP000515203"/>
    </source>
</evidence>
<evidence type="ECO:0000256" key="4">
    <source>
        <dbReference type="ARBA" id="ARBA00006427"/>
    </source>
</evidence>
<keyword evidence="5" id="KW-0963">Cytoplasm</keyword>
<evidence type="ECO:0000256" key="10">
    <source>
        <dbReference type="ARBA" id="ARBA00072784"/>
    </source>
</evidence>
<dbReference type="RefSeq" id="XP_004645300.1">
    <property type="nucleotide sequence ID" value="XM_004645243.2"/>
</dbReference>
<dbReference type="GO" id="GO:0005737">
    <property type="term" value="C:cytoplasm"/>
    <property type="evidence" value="ECO:0007669"/>
    <property type="project" value="UniProtKB-SubCell"/>
</dbReference>
<dbReference type="InterPro" id="IPR016024">
    <property type="entry name" value="ARM-type_fold"/>
</dbReference>
<dbReference type="PANTHER" id="PTHR16056">
    <property type="entry name" value="REGULATOR OF MICROTUBULE DYNAMICS PROTEIN"/>
    <property type="match status" value="1"/>
</dbReference>
<comment type="subunit">
    <text evidence="9">Component of some MLL1/MLL complex, at least composed of the core components KMT2A/MLL1, ASH2L, HCFC1/HCF1, WDR5 and RBBP5, as well as the facultative components BACC1, CHD8, E2F6, HSP70, INO80C, KANSL1, LAS1L, MAX, MCRS1, MGA, KAT8/MOF, PELP1, PHF20, PRP31, RING2, RUVB1/TIP49A, RUVB2/TIP49B, SENP3, TAF1, TAF4, TAF6, TAF7, TAF9 and TEX10. Component of the 5FMC complex, at least composed of PELP1, LAS1L, TEX10, WDR18 and SENP3; the complex interacts with methylated CHTOP and ZNF148. Component of the PELP1 complex, composed of at least PELP1, TEX10 and WDR18. The complex interacts with pre-60S ribosome particles.</text>
</comment>
<evidence type="ECO:0000256" key="9">
    <source>
        <dbReference type="ARBA" id="ARBA00062621"/>
    </source>
</evidence>
<dbReference type="Pfam" id="PF12333">
    <property type="entry name" value="Ipi1_N"/>
    <property type="match status" value="1"/>
</dbReference>
<feature type="domain" description="TEX10-like TPR repeats" evidence="13">
    <location>
        <begin position="563"/>
        <end position="767"/>
    </location>
</feature>
<reference evidence="15" key="1">
    <citation type="submission" date="2025-08" db="UniProtKB">
        <authorList>
            <consortium name="RefSeq"/>
        </authorList>
    </citation>
    <scope>IDENTIFICATION</scope>
</reference>
<evidence type="ECO:0000256" key="11">
    <source>
        <dbReference type="PROSITE-ProRule" id="PRU00103"/>
    </source>
</evidence>
<gene>
    <name evidence="15" type="primary">Tex10</name>
</gene>
<dbReference type="InterPro" id="IPR021133">
    <property type="entry name" value="HEAT_type_2"/>
</dbReference>
<evidence type="ECO:0000259" key="12">
    <source>
        <dbReference type="Pfam" id="PF12333"/>
    </source>
</evidence>
<dbReference type="OrthoDB" id="361362at2759"/>
<dbReference type="FunFam" id="1.25.10.10:FF:000498">
    <property type="entry name" value="testis-expressed sequence 10 protein"/>
    <property type="match status" value="1"/>
</dbReference>
<feature type="repeat" description="HEAT" evidence="11">
    <location>
        <begin position="99"/>
        <end position="137"/>
    </location>
</feature>
<evidence type="ECO:0000259" key="13">
    <source>
        <dbReference type="Pfam" id="PF25781"/>
    </source>
</evidence>
<proteinExistence type="inferred from homology"/>
<dbReference type="CTD" id="54881"/>
<evidence type="ECO:0000256" key="2">
    <source>
        <dbReference type="ARBA" id="ARBA00004604"/>
    </source>
</evidence>
<dbReference type="FunCoup" id="A0A6P3FGB7">
    <property type="interactions" value="4232"/>
</dbReference>
<dbReference type="PANTHER" id="PTHR16056:SF2">
    <property type="entry name" value="TESTIS-EXPRESSED PROTEIN 10"/>
    <property type="match status" value="1"/>
</dbReference>
<keyword evidence="6" id="KW-0597">Phosphoprotein</keyword>
<evidence type="ECO:0000256" key="3">
    <source>
        <dbReference type="ARBA" id="ARBA00004642"/>
    </source>
</evidence>
<name>A0A6P3FGB7_OCTDE</name>
<comment type="similarity">
    <text evidence="4">Belongs to the IPI1/TEX10 family.</text>
</comment>
<dbReference type="InParanoid" id="A0A6P3FGB7"/>
<sequence>MTKKRKRQDDFQKVKLKVGKKKPRLENATITNFKTKSIHLPEQLKEDAALPTNNRKLNIKDLLSQMHHYNAGVKQSALLGLKDLLSQYPFIIDAHLSNILNEVAAVFTDKDANVRLAAVQLLQFLAPKIRAEQISPFFPLVSAHLSSAMTHITEGIQEDSLKVLDILLEQYPTLITGRSSILLKNFVELISHQQLSKGLVNRDRSQSWILSVNPNRRLTSQQWRLKVLVRLSKFLQALADGSSRLRESEGLQEQKENPHATSNFIFINWKEHANDQQHIQVYENGGSQPNVSSQFRLRYLVGGLGAVDEGLSSPENLKGFIEIIIPLLIECWIEAVPPQLAASVGNGIEREPLQVMQQVLNIISLLWKLSKQHDETHKLESWLRKNYLIDFKHHFMSHFPYALKEITKHRRKDMNKRIFMLIISVCFAVGTKKKYYAFSGIWGQLKKYFQFTYKTILFLEVSEALIKAVYTLYQQRGLVLPVRTLLLKFFSKIYQKEELRSYRLRYRSKVLSRWLAGLPLQLAHLGSRNPELSTQLIDIIHTAAARANKELLKSLQATSLRIYGFSKEELTWLQSLRGVPHVVQTQLSPVLLYLTDLDQFLHHWDVTEAVCHSLLVIPARSQSFDILQSAISKHLVALTVIPDSTAGCIFGVICKLLDHTCVVSESLLPFLASCCYTLLYFLLTLEKGEPEHLKKRDKLWGACVSILGLLPRVLRLMLQSLRVNRVGPEELPVVGQLLRLLLQHAPLRTHMLTNAILVQQIIKNITVRSKLSSICIVTVGVGSWDGWGTALGRVGLL</sequence>
<dbReference type="Gene3D" id="1.25.10.10">
    <property type="entry name" value="Leucine-rich Repeat Variant"/>
    <property type="match status" value="1"/>
</dbReference>